<organism evidence="6 7">
    <name type="scientific">Paraconexibacter antarcticus</name>
    <dbReference type="NCBI Taxonomy" id="2949664"/>
    <lineage>
        <taxon>Bacteria</taxon>
        <taxon>Bacillati</taxon>
        <taxon>Actinomycetota</taxon>
        <taxon>Thermoleophilia</taxon>
        <taxon>Solirubrobacterales</taxon>
        <taxon>Paraconexibacteraceae</taxon>
        <taxon>Paraconexibacter</taxon>
    </lineage>
</organism>
<evidence type="ECO:0000256" key="3">
    <source>
        <dbReference type="SAM" id="Coils"/>
    </source>
</evidence>
<dbReference type="Gene3D" id="1.10.287.380">
    <property type="entry name" value="Valyl-tRNA synthetase, C-terminal domain"/>
    <property type="match status" value="1"/>
</dbReference>
<dbReference type="PANTHER" id="PTHR42855:SF2">
    <property type="entry name" value="DRUG RESISTANCE ABC TRANSPORTER,ATP-BINDING PROTEIN"/>
    <property type="match status" value="1"/>
</dbReference>
<dbReference type="SUPFAM" id="SSF52540">
    <property type="entry name" value="P-loop containing nucleoside triphosphate hydrolases"/>
    <property type="match status" value="2"/>
</dbReference>
<evidence type="ECO:0000313" key="6">
    <source>
        <dbReference type="EMBL" id="UTI65948.1"/>
    </source>
</evidence>
<dbReference type="InterPro" id="IPR037118">
    <property type="entry name" value="Val-tRNA_synth_C_sf"/>
</dbReference>
<sequence>MAVVIASDLGKDMAGEPLLRGVSFKVERRERLTIAGRNGAGKTTLLRMLSGETGIDVGELILAKGTRMALHDQRPPREQGMSLREYVLSACKEPLELEAELARLEQKMGEGDEKVFDRYAKVQAQFETVGGYGWRDRAGVMIHGLGFVDADLERSLETFSGGQLTRASLARALAAEPDLLLLDEPTNHLDLESLEWLEQTLTTLDTAIIMVAHDRWFLEAVGTHVLDLEAGRAKYFKGTWHQWRREQAMREMALGKAIEKQKAEIARLEGFVERFRAKATKAKQAQSRVKKLEKIDKIERDPKAGAALEFEFKKVARSGRVIFELTGAHLAVPADPPKTLVDNAEMWLERGEHVTLVGPNGAGKTTLIEALAGRRPFDEGKLSLGHNVELAYLSQHGDELGWGGARTVVEACVKRTGLPPNQARALLGRFLFSGEEAEKPLDGLSGGERQRLSLAILVSAGANVLILDEPTNHLDIESREALEDALKGYEGAILLVSHDRALLEAVGTRTIAVQDYGLHSYVGGWPEYLRIRDERRALGLPSPPMPTPRLNPLGAGREERDADGRAIQRSDGAAAVASASGAGGAVSGAGSSGGLNGGKDGGGGAGAGAASAGRNGSSVADGGAGAGAAVKAAAPSKNALRELAKLEKAVEDAEAALVVLEEELAGPEAWATPYETQKSTARHTAAKRAVEQAYEALEAHMERTGA</sequence>
<dbReference type="InterPro" id="IPR017871">
    <property type="entry name" value="ABC_transporter-like_CS"/>
</dbReference>
<dbReference type="Pfam" id="PF00005">
    <property type="entry name" value="ABC_tran"/>
    <property type="match status" value="2"/>
</dbReference>
<evidence type="ECO:0000256" key="4">
    <source>
        <dbReference type="SAM" id="MobiDB-lite"/>
    </source>
</evidence>
<dbReference type="GO" id="GO:0005524">
    <property type="term" value="F:ATP binding"/>
    <property type="evidence" value="ECO:0007669"/>
    <property type="project" value="UniProtKB-KW"/>
</dbReference>
<feature type="domain" description="ABC transporter" evidence="5">
    <location>
        <begin position="310"/>
        <end position="541"/>
    </location>
</feature>
<dbReference type="InterPro" id="IPR032781">
    <property type="entry name" value="ABC_tran_Xtn"/>
</dbReference>
<dbReference type="PROSITE" id="PS00211">
    <property type="entry name" value="ABC_TRANSPORTER_1"/>
    <property type="match status" value="2"/>
</dbReference>
<proteinExistence type="predicted"/>
<dbReference type="Proteomes" id="UP001056035">
    <property type="component" value="Chromosome"/>
</dbReference>
<dbReference type="CDD" id="cd03221">
    <property type="entry name" value="ABCF_EF-3"/>
    <property type="match status" value="2"/>
</dbReference>
<gene>
    <name evidence="6" type="ORF">NBH00_06985</name>
</gene>
<dbReference type="InterPro" id="IPR027417">
    <property type="entry name" value="P-loop_NTPase"/>
</dbReference>
<keyword evidence="7" id="KW-1185">Reference proteome</keyword>
<feature type="domain" description="ABC transporter" evidence="5">
    <location>
        <begin position="4"/>
        <end position="255"/>
    </location>
</feature>
<dbReference type="PROSITE" id="PS50893">
    <property type="entry name" value="ABC_TRANSPORTER_2"/>
    <property type="match status" value="2"/>
</dbReference>
<keyword evidence="2 6" id="KW-0067">ATP-binding</keyword>
<dbReference type="PANTHER" id="PTHR42855">
    <property type="entry name" value="ABC TRANSPORTER ATP-BINDING SUBUNIT"/>
    <property type="match status" value="1"/>
</dbReference>
<dbReference type="InterPro" id="IPR051309">
    <property type="entry name" value="ABCF_ATPase"/>
</dbReference>
<keyword evidence="1" id="KW-0547">Nucleotide-binding</keyword>
<accession>A0ABY5DVA4</accession>
<dbReference type="EMBL" id="CP098502">
    <property type="protein sequence ID" value="UTI65948.1"/>
    <property type="molecule type" value="Genomic_DNA"/>
</dbReference>
<feature type="compositionally biased region" description="Low complexity" evidence="4">
    <location>
        <begin position="608"/>
        <end position="624"/>
    </location>
</feature>
<evidence type="ECO:0000256" key="1">
    <source>
        <dbReference type="ARBA" id="ARBA00022741"/>
    </source>
</evidence>
<dbReference type="Pfam" id="PF12848">
    <property type="entry name" value="ABC_tran_Xtn"/>
    <property type="match status" value="1"/>
</dbReference>
<feature type="coiled-coil region" evidence="3">
    <location>
        <begin position="636"/>
        <end position="663"/>
    </location>
</feature>
<dbReference type="InterPro" id="IPR003439">
    <property type="entry name" value="ABC_transporter-like_ATP-bd"/>
</dbReference>
<feature type="region of interest" description="Disordered" evidence="4">
    <location>
        <begin position="602"/>
        <end position="624"/>
    </location>
</feature>
<feature type="region of interest" description="Disordered" evidence="4">
    <location>
        <begin position="538"/>
        <end position="559"/>
    </location>
</feature>
<evidence type="ECO:0000256" key="2">
    <source>
        <dbReference type="ARBA" id="ARBA00022840"/>
    </source>
</evidence>
<dbReference type="Gene3D" id="3.40.50.300">
    <property type="entry name" value="P-loop containing nucleotide triphosphate hydrolases"/>
    <property type="match status" value="2"/>
</dbReference>
<keyword evidence="3" id="KW-0175">Coiled coil</keyword>
<dbReference type="SMART" id="SM00382">
    <property type="entry name" value="AAA"/>
    <property type="match status" value="2"/>
</dbReference>
<dbReference type="RefSeq" id="WP_254572626.1">
    <property type="nucleotide sequence ID" value="NZ_CP098502.1"/>
</dbReference>
<protein>
    <submittedName>
        <fullName evidence="6">ABC-F family ATP-binding cassette domain-containing protein</fullName>
    </submittedName>
</protein>
<dbReference type="InterPro" id="IPR003593">
    <property type="entry name" value="AAA+_ATPase"/>
</dbReference>
<evidence type="ECO:0000313" key="7">
    <source>
        <dbReference type="Proteomes" id="UP001056035"/>
    </source>
</evidence>
<evidence type="ECO:0000259" key="5">
    <source>
        <dbReference type="PROSITE" id="PS50893"/>
    </source>
</evidence>
<name>A0ABY5DVA4_9ACTN</name>
<reference evidence="6 7" key="1">
    <citation type="submission" date="2022-06" db="EMBL/GenBank/DDBJ databases">
        <title>Paraconexibacter antarcticus.</title>
        <authorList>
            <person name="Kim C.S."/>
        </authorList>
    </citation>
    <scope>NUCLEOTIDE SEQUENCE [LARGE SCALE GENOMIC DNA]</scope>
    <source>
        <strain evidence="6 7">02-257</strain>
    </source>
</reference>